<dbReference type="PANTHER" id="PTHR42873:SF1">
    <property type="entry name" value="S-ADENOSYLMETHIONINE-DEPENDENT METHYLTRANSFERASE DOMAIN-CONTAINING PROTEIN"/>
    <property type="match status" value="1"/>
</dbReference>
<keyword evidence="4 9" id="KW-0808">Transferase</keyword>
<dbReference type="Gene3D" id="3.40.50.150">
    <property type="entry name" value="Vaccinia Virus protein VP39"/>
    <property type="match status" value="1"/>
</dbReference>
<evidence type="ECO:0000256" key="1">
    <source>
        <dbReference type="ARBA" id="ARBA00004496"/>
    </source>
</evidence>
<dbReference type="OrthoDB" id="9805492at2"/>
<gene>
    <name evidence="9" type="primary">rlmI</name>
    <name evidence="9" type="ORF">ROA7450_00449</name>
</gene>
<dbReference type="AlphaFoldDB" id="A0A1X6YCF7"/>
<keyword evidence="2" id="KW-0963">Cytoplasm</keyword>
<comment type="similarity">
    <text evidence="6">Belongs to the methyltransferase superfamily. RlmI family.</text>
</comment>
<evidence type="ECO:0000256" key="5">
    <source>
        <dbReference type="ARBA" id="ARBA00022691"/>
    </source>
</evidence>
<organism evidence="9 10">
    <name type="scientific">Roseovarius albus</name>
    <dbReference type="NCBI Taxonomy" id="1247867"/>
    <lineage>
        <taxon>Bacteria</taxon>
        <taxon>Pseudomonadati</taxon>
        <taxon>Pseudomonadota</taxon>
        <taxon>Alphaproteobacteria</taxon>
        <taxon>Rhodobacterales</taxon>
        <taxon>Roseobacteraceae</taxon>
        <taxon>Roseovarius</taxon>
    </lineage>
</organism>
<dbReference type="GO" id="GO:0005737">
    <property type="term" value="C:cytoplasm"/>
    <property type="evidence" value="ECO:0007669"/>
    <property type="project" value="UniProtKB-SubCell"/>
</dbReference>
<evidence type="ECO:0000256" key="3">
    <source>
        <dbReference type="ARBA" id="ARBA00022603"/>
    </source>
</evidence>
<dbReference type="GO" id="GO:0003723">
    <property type="term" value="F:RNA binding"/>
    <property type="evidence" value="ECO:0007669"/>
    <property type="project" value="InterPro"/>
</dbReference>
<evidence type="ECO:0000256" key="2">
    <source>
        <dbReference type="ARBA" id="ARBA00022490"/>
    </source>
</evidence>
<feature type="domain" description="S-adenosylmethionine-dependent methyltransferase" evidence="7">
    <location>
        <begin position="188"/>
        <end position="343"/>
    </location>
</feature>
<dbReference type="InterPro" id="IPR036974">
    <property type="entry name" value="PUA_sf"/>
</dbReference>
<dbReference type="GO" id="GO:0032259">
    <property type="term" value="P:methylation"/>
    <property type="evidence" value="ECO:0007669"/>
    <property type="project" value="UniProtKB-KW"/>
</dbReference>
<dbReference type="InterPro" id="IPR015947">
    <property type="entry name" value="PUA-like_sf"/>
</dbReference>
<protein>
    <submittedName>
        <fullName evidence="9">Ribosomal RNA large subunit methyltransferase I</fullName>
        <ecNumber evidence="9">2.1.1.191</ecNumber>
    </submittedName>
</protein>
<keyword evidence="5" id="KW-0949">S-adenosyl-L-methionine</keyword>
<dbReference type="CDD" id="cd11572">
    <property type="entry name" value="RlmI_M_like"/>
    <property type="match status" value="1"/>
</dbReference>
<evidence type="ECO:0000256" key="6">
    <source>
        <dbReference type="ARBA" id="ARBA00038091"/>
    </source>
</evidence>
<keyword evidence="10" id="KW-1185">Reference proteome</keyword>
<proteinExistence type="inferred from homology"/>
<accession>A0A1X6YCF7</accession>
<dbReference type="Gene3D" id="2.30.130.10">
    <property type="entry name" value="PUA domain"/>
    <property type="match status" value="1"/>
</dbReference>
<dbReference type="PANTHER" id="PTHR42873">
    <property type="entry name" value="RIBOSOMAL RNA LARGE SUBUNIT METHYLTRANSFERASE"/>
    <property type="match status" value="1"/>
</dbReference>
<dbReference type="Pfam" id="PF17785">
    <property type="entry name" value="PUA_3"/>
    <property type="match status" value="1"/>
</dbReference>
<keyword evidence="3 9" id="KW-0489">Methyltransferase</keyword>
<dbReference type="RefSeq" id="WP_143534320.1">
    <property type="nucleotide sequence ID" value="NZ_FWFX01000001.1"/>
</dbReference>
<dbReference type="NCBIfam" id="NF046099">
    <property type="entry name" value="RSP_2647_MTase"/>
    <property type="match status" value="1"/>
</dbReference>
<dbReference type="Pfam" id="PF10672">
    <property type="entry name" value="Methyltrans_SAM"/>
    <property type="match status" value="1"/>
</dbReference>
<name>A0A1X6YCF7_9RHOB</name>
<dbReference type="Proteomes" id="UP000193061">
    <property type="component" value="Unassembled WGS sequence"/>
</dbReference>
<dbReference type="SUPFAM" id="SSF53335">
    <property type="entry name" value="S-adenosyl-L-methionine-dependent methyltransferases"/>
    <property type="match status" value="1"/>
</dbReference>
<dbReference type="InterPro" id="IPR019614">
    <property type="entry name" value="SAM-dep_methyl-trfase"/>
</dbReference>
<dbReference type="EC" id="2.1.1.191" evidence="9"/>
<dbReference type="Gene3D" id="3.30.750.80">
    <property type="entry name" value="RNA methyltransferase domain (HRMD) like"/>
    <property type="match status" value="1"/>
</dbReference>
<dbReference type="CDD" id="cd02440">
    <property type="entry name" value="AdoMet_MTases"/>
    <property type="match status" value="1"/>
</dbReference>
<dbReference type="EMBL" id="FWFX01000001">
    <property type="protein sequence ID" value="SLN16642.1"/>
    <property type="molecule type" value="Genomic_DNA"/>
</dbReference>
<evidence type="ECO:0000313" key="9">
    <source>
        <dbReference type="EMBL" id="SLN16642.1"/>
    </source>
</evidence>
<dbReference type="SUPFAM" id="SSF88697">
    <property type="entry name" value="PUA domain-like"/>
    <property type="match status" value="1"/>
</dbReference>
<dbReference type="InterPro" id="IPR029063">
    <property type="entry name" value="SAM-dependent_MTases_sf"/>
</dbReference>
<reference evidence="9 10" key="1">
    <citation type="submission" date="2017-03" db="EMBL/GenBank/DDBJ databases">
        <authorList>
            <person name="Afonso C.L."/>
            <person name="Miller P.J."/>
            <person name="Scott M.A."/>
            <person name="Spackman E."/>
            <person name="Goraichik I."/>
            <person name="Dimitrov K.M."/>
            <person name="Suarez D.L."/>
            <person name="Swayne D.E."/>
        </authorList>
    </citation>
    <scope>NUCLEOTIDE SEQUENCE [LARGE SCALE GENOMIC DNA]</scope>
    <source>
        <strain evidence="9 10">CECT 7450</strain>
    </source>
</reference>
<comment type="subcellular location">
    <subcellularLocation>
        <location evidence="1">Cytoplasm</location>
    </subcellularLocation>
</comment>
<evidence type="ECO:0000256" key="4">
    <source>
        <dbReference type="ARBA" id="ARBA00022679"/>
    </source>
</evidence>
<evidence type="ECO:0000259" key="8">
    <source>
        <dbReference type="Pfam" id="PF17785"/>
    </source>
</evidence>
<evidence type="ECO:0000313" key="10">
    <source>
        <dbReference type="Proteomes" id="UP000193061"/>
    </source>
</evidence>
<dbReference type="GO" id="GO:0008168">
    <property type="term" value="F:methyltransferase activity"/>
    <property type="evidence" value="ECO:0007669"/>
    <property type="project" value="UniProtKB-KW"/>
</dbReference>
<dbReference type="InterPro" id="IPR041532">
    <property type="entry name" value="RlmI-like_PUA"/>
</dbReference>
<feature type="domain" description="RlmI-like PUA" evidence="8">
    <location>
        <begin position="8"/>
        <end position="72"/>
    </location>
</feature>
<sequence length="397" mass="42579">MSVSQPVIRLKPKVRPQTFLHGVPWVYDNEIVTDRRAKKIAPGSLAILEDAERRPIAQVAVNPGSRLFARILDLDLKAEIDQSWLERKLARALALREALYDLPYYRLIHAEADGLPGVVIDRFNDVVVVQANAAWIENMLSELTVALTALPGIKTVYKNASGRARGLEGLDDVSEVLTGALPDVPVPVPMNGATYMADLSGGQKTGLFFDQRPNHAFAARFSKGARVLDVFSHVGGFSLAALAGGAKSALAVDGSEAALSLAAEGARRMGKTDQFETRKGDAFDVLAKLAEEGQTFDVVICDPPAFAPSKKALEAGLRAYERVARLAAPLVAEGGYLGLCSCSHAADLSKFRAASTRGIGRAGRSGQLIHTGYAGPDHPLHPQLAESGYLKALFYRL</sequence>
<evidence type="ECO:0000259" key="7">
    <source>
        <dbReference type="Pfam" id="PF10672"/>
    </source>
</evidence>